<proteinExistence type="predicted"/>
<evidence type="ECO:0000313" key="1">
    <source>
        <dbReference type="EnsemblPlants" id="AVESA.00010b.r2.5DG0948460.1.CDS.1"/>
    </source>
</evidence>
<dbReference type="Proteomes" id="UP001732700">
    <property type="component" value="Chromosome 5D"/>
</dbReference>
<evidence type="ECO:0000313" key="2">
    <source>
        <dbReference type="Proteomes" id="UP001732700"/>
    </source>
</evidence>
<keyword evidence="2" id="KW-1185">Reference proteome</keyword>
<reference evidence="1" key="1">
    <citation type="submission" date="2021-05" db="EMBL/GenBank/DDBJ databases">
        <authorList>
            <person name="Scholz U."/>
            <person name="Mascher M."/>
            <person name="Fiebig A."/>
        </authorList>
    </citation>
    <scope>NUCLEOTIDE SEQUENCE [LARGE SCALE GENOMIC DNA]</scope>
</reference>
<organism evidence="1 2">
    <name type="scientific">Avena sativa</name>
    <name type="common">Oat</name>
    <dbReference type="NCBI Taxonomy" id="4498"/>
    <lineage>
        <taxon>Eukaryota</taxon>
        <taxon>Viridiplantae</taxon>
        <taxon>Streptophyta</taxon>
        <taxon>Embryophyta</taxon>
        <taxon>Tracheophyta</taxon>
        <taxon>Spermatophyta</taxon>
        <taxon>Magnoliopsida</taxon>
        <taxon>Liliopsida</taxon>
        <taxon>Poales</taxon>
        <taxon>Poaceae</taxon>
        <taxon>BOP clade</taxon>
        <taxon>Pooideae</taxon>
        <taxon>Poodae</taxon>
        <taxon>Poeae</taxon>
        <taxon>Poeae Chloroplast Group 1 (Aveneae type)</taxon>
        <taxon>Aveninae</taxon>
        <taxon>Avena</taxon>
    </lineage>
</organism>
<sequence length="1012" mass="111601">MMAHPLPSVLLLLLLLLQVQLLAVKSHPRPWATGTFANHTSIIQQHVPCLPDQSSALLRLRRSFATTNRSVTAFRSWKAGMDCCHWEGIRCGAGGRVTSLDLGDRGLESGHLDPVLFQLTSLRYLNLGGNDFNLSEIPSNGFEQLTKLTHLNLSTSYLAGQVPAHSIGRLTDLVSIDLSLPSQLQELFDNGYIDNGYPTYTLPNLTALVANLTSLRELHLRWVDMSGQGEEWCNGLAKYTPNLRVLSLPFCFLSSTICGSLAALHSLSVLDLQANFMTGSIPDHFATLSSLSVLQLSYNRLHGGVPPLIFQHKKLVTIDLHHNANISGILPNFSTHSNQLENLLLGGTNFSGTIPNSIGNLKSLKKLGLDAYGFAGELPSSIGKLKTLNSLQISGLELVGPMPSWITNLTSLEVLELSNCGLYGPIPSSIGDLNKLRKLALYRCNFSGKIPPPILNLTQLDTLQLHSNNFVGTLQLNSLWKLHNLFDLKLSNNKLDVIEEEYNSSFISLPDIEFLGLASCNITHFPNILRHSNDITGVDISNNQIHGAIPQWVWEKLTDLYPFFLILSHNKFTSVGYDAFLPLSIVLLDLSFNMFEGPIPIPQTSEVLDYSSNRFTSMPFNISTQLDDTYYFKASTNHISGNIPPSFCSLTLEILDLSYNNLSGSIPSCLMEDANALEVLNLKENQLYGELPHNINESCTFEALLLSDNRIEGQLPRSLASCKFLEVLDIGNNQISDCFPCWMTALPRLQVLVLKSNKLFGQVSSYIADEKNTCDFPRLRILDLASNNLSGTLTEEWFIRLKSMMVKEENEASVMEYNGYQNQVYQVNTILTYKGTAMTFSKILKALVFIDVSNNAFHGSIPGAIGELVSLRILNMAHNSFTGQIPSQFGNLNQLESLDLSSNGISGEIPNEFSSLDFLTTLNLSNNMLKGRIPESPHFSAFTNSSFMGNTGLCGPPLSKQCSNETTPNSVLHTSKEKSTDVMLFLFAGLGFGVGFAVVIVVIWVLPVRKKP</sequence>
<dbReference type="EnsemblPlants" id="AVESA.00010b.r2.5DG0948460.1">
    <property type="protein sequence ID" value="AVESA.00010b.r2.5DG0948460.1.CDS.1"/>
    <property type="gene ID" value="AVESA.00010b.r2.5DG0948460"/>
</dbReference>
<protein>
    <submittedName>
        <fullName evidence="1">Uncharacterized protein</fullName>
    </submittedName>
</protein>
<reference evidence="1" key="2">
    <citation type="submission" date="2025-09" db="UniProtKB">
        <authorList>
            <consortium name="EnsemblPlants"/>
        </authorList>
    </citation>
    <scope>IDENTIFICATION</scope>
</reference>
<name>A0ACD5Y636_AVESA</name>
<accession>A0ACD5Y636</accession>